<dbReference type="FunFam" id="3.40.50.300:FF:000156">
    <property type="entry name" value="ATP-dependent DNA helicase recQ"/>
    <property type="match status" value="1"/>
</dbReference>
<evidence type="ECO:0000256" key="4">
    <source>
        <dbReference type="ARBA" id="ARBA00022723"/>
    </source>
</evidence>
<dbReference type="Pfam" id="PF00271">
    <property type="entry name" value="Helicase_C"/>
    <property type="match status" value="1"/>
</dbReference>
<dbReference type="FunFam" id="3.40.50.300:FF:000296">
    <property type="entry name" value="ATP-dependent DNA helicase RecQ"/>
    <property type="match status" value="1"/>
</dbReference>
<dbReference type="SMART" id="SM00956">
    <property type="entry name" value="RQC"/>
    <property type="match status" value="1"/>
</dbReference>
<proteinExistence type="inferred from homology"/>
<dbReference type="GO" id="GO:0043138">
    <property type="term" value="F:3'-5' DNA helicase activity"/>
    <property type="evidence" value="ECO:0007669"/>
    <property type="project" value="UniProtKB-EC"/>
</dbReference>
<feature type="domain" description="HRDC" evidence="17">
    <location>
        <begin position="526"/>
        <end position="606"/>
    </location>
</feature>
<dbReference type="InterPro" id="IPR036390">
    <property type="entry name" value="WH_DNA-bd_sf"/>
</dbReference>
<dbReference type="NCBIfam" id="TIGR00614">
    <property type="entry name" value="recQ_fam"/>
    <property type="match status" value="1"/>
</dbReference>
<comment type="caution">
    <text evidence="20">The sequence shown here is derived from an EMBL/GenBank/DDBJ whole genome shotgun (WGS) entry which is preliminary data.</text>
</comment>
<evidence type="ECO:0000256" key="11">
    <source>
        <dbReference type="ARBA" id="ARBA00023125"/>
    </source>
</evidence>
<dbReference type="InterPro" id="IPR027417">
    <property type="entry name" value="P-loop_NTPase"/>
</dbReference>
<evidence type="ECO:0000313" key="20">
    <source>
        <dbReference type="EMBL" id="GJM62403.1"/>
    </source>
</evidence>
<keyword evidence="12" id="KW-0233">DNA recombination</keyword>
<evidence type="ECO:0000256" key="6">
    <source>
        <dbReference type="ARBA" id="ARBA00022763"/>
    </source>
</evidence>
<keyword evidence="6" id="KW-0227">DNA damage</keyword>
<dbReference type="GO" id="GO:0005524">
    <property type="term" value="F:ATP binding"/>
    <property type="evidence" value="ECO:0007669"/>
    <property type="project" value="UniProtKB-KW"/>
</dbReference>
<dbReference type="GO" id="GO:0043590">
    <property type="term" value="C:bacterial nucleoid"/>
    <property type="evidence" value="ECO:0007669"/>
    <property type="project" value="TreeGrafter"/>
</dbReference>
<dbReference type="GO" id="GO:0046872">
    <property type="term" value="F:metal ion binding"/>
    <property type="evidence" value="ECO:0007669"/>
    <property type="project" value="UniProtKB-KW"/>
</dbReference>
<evidence type="ECO:0000256" key="3">
    <source>
        <dbReference type="ARBA" id="ARBA00005446"/>
    </source>
</evidence>
<evidence type="ECO:0000259" key="18">
    <source>
        <dbReference type="PROSITE" id="PS51192"/>
    </source>
</evidence>
<dbReference type="Pfam" id="PF09382">
    <property type="entry name" value="RQC"/>
    <property type="match status" value="1"/>
</dbReference>
<evidence type="ECO:0000256" key="1">
    <source>
        <dbReference type="ARBA" id="ARBA00001946"/>
    </source>
</evidence>
<dbReference type="Pfam" id="PF16124">
    <property type="entry name" value="RecQ_Zn_bind"/>
    <property type="match status" value="1"/>
</dbReference>
<dbReference type="InterPro" id="IPR032284">
    <property type="entry name" value="RecQ_Zn-bd"/>
</dbReference>
<dbReference type="PROSITE" id="PS51194">
    <property type="entry name" value="HELICASE_CTER"/>
    <property type="match status" value="1"/>
</dbReference>
<dbReference type="AlphaFoldDB" id="A0AAN4W0K2"/>
<comment type="similarity">
    <text evidence="3">Belongs to the helicase family. RecQ subfamily.</text>
</comment>
<dbReference type="SMART" id="SM00341">
    <property type="entry name" value="HRDC"/>
    <property type="match status" value="1"/>
</dbReference>
<evidence type="ECO:0000256" key="7">
    <source>
        <dbReference type="ARBA" id="ARBA00022801"/>
    </source>
</evidence>
<evidence type="ECO:0000259" key="19">
    <source>
        <dbReference type="PROSITE" id="PS51194"/>
    </source>
</evidence>
<comment type="catalytic activity">
    <reaction evidence="15">
        <text>Couples ATP hydrolysis with the unwinding of duplex DNA by translocating in the 3'-5' direction.</text>
        <dbReference type="EC" id="5.6.2.4"/>
    </reaction>
</comment>
<dbReference type="InterPro" id="IPR011545">
    <property type="entry name" value="DEAD/DEAH_box_helicase_dom"/>
</dbReference>
<comment type="cofactor">
    <cofactor evidence="2">
        <name>Zn(2+)</name>
        <dbReference type="ChEBI" id="CHEBI:29105"/>
    </cofactor>
</comment>
<dbReference type="CDD" id="cd18794">
    <property type="entry name" value="SF2_C_RecQ"/>
    <property type="match status" value="1"/>
</dbReference>
<dbReference type="InterPro" id="IPR001650">
    <property type="entry name" value="Helicase_C-like"/>
</dbReference>
<dbReference type="GO" id="GO:0005737">
    <property type="term" value="C:cytoplasm"/>
    <property type="evidence" value="ECO:0007669"/>
    <property type="project" value="TreeGrafter"/>
</dbReference>
<dbReference type="InterPro" id="IPR036388">
    <property type="entry name" value="WH-like_DNA-bd_sf"/>
</dbReference>
<evidence type="ECO:0000259" key="17">
    <source>
        <dbReference type="PROSITE" id="PS50967"/>
    </source>
</evidence>
<evidence type="ECO:0000313" key="21">
    <source>
        <dbReference type="Proteomes" id="UP001310022"/>
    </source>
</evidence>
<dbReference type="SUPFAM" id="SSF46785">
    <property type="entry name" value="Winged helix' DNA-binding domain"/>
    <property type="match status" value="1"/>
</dbReference>
<dbReference type="GO" id="GO:0016787">
    <property type="term" value="F:hydrolase activity"/>
    <property type="evidence" value="ECO:0007669"/>
    <property type="project" value="UniProtKB-KW"/>
</dbReference>
<dbReference type="InterPro" id="IPR010997">
    <property type="entry name" value="HRDC-like_sf"/>
</dbReference>
<keyword evidence="4" id="KW-0479">Metal-binding</keyword>
<keyword evidence="10" id="KW-0067">ATP-binding</keyword>
<dbReference type="CDD" id="cd17920">
    <property type="entry name" value="DEXHc_RecQ"/>
    <property type="match status" value="1"/>
</dbReference>
<keyword evidence="21" id="KW-1185">Reference proteome</keyword>
<dbReference type="GO" id="GO:0009432">
    <property type="term" value="P:SOS response"/>
    <property type="evidence" value="ECO:0007669"/>
    <property type="project" value="UniProtKB-UniRule"/>
</dbReference>
<protein>
    <recommendedName>
        <fullName evidence="16">DNA helicase RecQ</fullName>
        <ecNumber evidence="16">5.6.2.4</ecNumber>
    </recommendedName>
</protein>
<keyword evidence="11" id="KW-0238">DNA-binding</keyword>
<dbReference type="NCBIfam" id="TIGR01389">
    <property type="entry name" value="recQ"/>
    <property type="match status" value="1"/>
</dbReference>
<dbReference type="RefSeq" id="WP_338237677.1">
    <property type="nucleotide sequence ID" value="NZ_BQKE01000001.1"/>
</dbReference>
<feature type="domain" description="Helicase ATP-binding" evidence="18">
    <location>
        <begin position="33"/>
        <end position="201"/>
    </location>
</feature>
<name>A0AAN4W0K2_9BACT</name>
<dbReference type="GO" id="GO:0006281">
    <property type="term" value="P:DNA repair"/>
    <property type="evidence" value="ECO:0007669"/>
    <property type="project" value="UniProtKB-KW"/>
</dbReference>
<sequence length="723" mass="82981">MNSRVGALMQNAGIVLSQYFGYESFRPLQEDIIQTVLQGEDAMVLMPTGGGKSLCFQIPAIVMEGTCIVISPLIALMEDQVEGLKRNGVAAACLHRGVPYQEQMQIEEDARSGRLHLLYISPEKLLSQNFFEFLKRIRINLFAIDEAHCISFWGHDFRKEYSKLFALRRNFPSVPIIALTATADKLTRRDIIHQLQIPEAKSFISSFDRPNIFLQVVPAEDRNKQLIKFLSQRPNEAGIIYCLSRKSTEDLAYRLRKEGFIARPYHAEIPHSERNKTQEDFLKDKVQIVVATIAFGMGIDKSNVRWVVHYNLPKNIESYYQEIGRGGRDGLNAHALLFYTYADVIRQQQMLKELEEDRRALQEMKLERLKHFTEAHICRRKVLLNYFGEDLKEDCGQCDVCKNPPKSVDGTVTAQKILSAVYRCQQQATAQDVVDILRGHITSSIQKNGWDQLRTFGIGQEIPIPHWHSYIHQMVNMGYMDIALEDQFRLRLTEKSQAVLFAKETVLLQHRAMQKVQVKQEKPKNKAINEALFDALRLLRRQLAEQHDLPPYLIFSDRSLLDMVRQQPQTEDELLKISGVGSKKLDQFGDAFLSKIRSFGTGEMKKAKTTNTKLQTWESFKNGLQPEEIALSRGLNVVTIYSHLADLYAIGYEIPLEKYFSPQEMHMAAQAFRALGFEVTIRQVFDYLKGTVDFHKIRLAKAYLQKNGLDKALELSESELNQL</sequence>
<keyword evidence="8 20" id="KW-0347">Helicase</keyword>
<dbReference type="InterPro" id="IPR029491">
    <property type="entry name" value="Helicase_HTH"/>
</dbReference>
<dbReference type="InterPro" id="IPR002121">
    <property type="entry name" value="HRDC_dom"/>
</dbReference>
<dbReference type="EMBL" id="BQKE01000001">
    <property type="protein sequence ID" value="GJM62403.1"/>
    <property type="molecule type" value="Genomic_DNA"/>
</dbReference>
<dbReference type="InterPro" id="IPR014001">
    <property type="entry name" value="Helicase_ATP-bd"/>
</dbReference>
<evidence type="ECO:0000256" key="13">
    <source>
        <dbReference type="ARBA" id="ARBA00023204"/>
    </source>
</evidence>
<dbReference type="GO" id="GO:0006260">
    <property type="term" value="P:DNA replication"/>
    <property type="evidence" value="ECO:0007669"/>
    <property type="project" value="InterPro"/>
</dbReference>
<evidence type="ECO:0000256" key="2">
    <source>
        <dbReference type="ARBA" id="ARBA00001947"/>
    </source>
</evidence>
<evidence type="ECO:0000256" key="15">
    <source>
        <dbReference type="ARBA" id="ARBA00034617"/>
    </source>
</evidence>
<keyword evidence="14" id="KW-0413">Isomerase</keyword>
<keyword evidence="5" id="KW-0547">Nucleotide-binding</keyword>
<dbReference type="SMART" id="SM00487">
    <property type="entry name" value="DEXDc"/>
    <property type="match status" value="1"/>
</dbReference>
<accession>A0AAN4W0K2</accession>
<dbReference type="InterPro" id="IPR018982">
    <property type="entry name" value="RQC_domain"/>
</dbReference>
<gene>
    <name evidence="20" type="ORF">PEDI_29550</name>
</gene>
<dbReference type="Gene3D" id="3.40.50.300">
    <property type="entry name" value="P-loop containing nucleotide triphosphate hydrolases"/>
    <property type="match status" value="2"/>
</dbReference>
<keyword evidence="9" id="KW-0862">Zinc</keyword>
<comment type="cofactor">
    <cofactor evidence="1">
        <name>Mg(2+)</name>
        <dbReference type="ChEBI" id="CHEBI:18420"/>
    </cofactor>
</comment>
<dbReference type="InterPro" id="IPR006293">
    <property type="entry name" value="DNA_helicase_ATP-dep_RecQ_bac"/>
</dbReference>
<dbReference type="SMART" id="SM00490">
    <property type="entry name" value="HELICc"/>
    <property type="match status" value="1"/>
</dbReference>
<dbReference type="GO" id="GO:0003677">
    <property type="term" value="F:DNA binding"/>
    <property type="evidence" value="ECO:0007669"/>
    <property type="project" value="UniProtKB-KW"/>
</dbReference>
<dbReference type="SUPFAM" id="SSF52540">
    <property type="entry name" value="P-loop containing nucleoside triphosphate hydrolases"/>
    <property type="match status" value="1"/>
</dbReference>
<evidence type="ECO:0000256" key="12">
    <source>
        <dbReference type="ARBA" id="ARBA00023172"/>
    </source>
</evidence>
<keyword evidence="7" id="KW-0378">Hydrolase</keyword>
<evidence type="ECO:0000256" key="10">
    <source>
        <dbReference type="ARBA" id="ARBA00022840"/>
    </source>
</evidence>
<dbReference type="Gene3D" id="1.10.10.10">
    <property type="entry name" value="Winged helix-like DNA-binding domain superfamily/Winged helix DNA-binding domain"/>
    <property type="match status" value="1"/>
</dbReference>
<evidence type="ECO:0000256" key="8">
    <source>
        <dbReference type="ARBA" id="ARBA00022806"/>
    </source>
</evidence>
<dbReference type="PANTHER" id="PTHR13710">
    <property type="entry name" value="DNA HELICASE RECQ FAMILY MEMBER"/>
    <property type="match status" value="1"/>
</dbReference>
<dbReference type="EC" id="5.6.2.4" evidence="16"/>
<dbReference type="PROSITE" id="PS51192">
    <property type="entry name" value="HELICASE_ATP_BIND_1"/>
    <property type="match status" value="1"/>
</dbReference>
<dbReference type="GO" id="GO:0030894">
    <property type="term" value="C:replisome"/>
    <property type="evidence" value="ECO:0007669"/>
    <property type="project" value="TreeGrafter"/>
</dbReference>
<evidence type="ECO:0000256" key="9">
    <source>
        <dbReference type="ARBA" id="ARBA00022833"/>
    </source>
</evidence>
<reference evidence="20 21" key="1">
    <citation type="submission" date="2021-12" db="EMBL/GenBank/DDBJ databases">
        <title>Genome sequencing of bacteria with rrn-lacking chromosome and rrn-plasmid.</title>
        <authorList>
            <person name="Anda M."/>
            <person name="Iwasaki W."/>
        </authorList>
    </citation>
    <scope>NUCLEOTIDE SEQUENCE [LARGE SCALE GENOMIC DNA]</scope>
    <source>
        <strain evidence="20 21">NBRC 15940</strain>
    </source>
</reference>
<dbReference type="Pfam" id="PF00270">
    <property type="entry name" value="DEAD"/>
    <property type="match status" value="1"/>
</dbReference>
<dbReference type="InterPro" id="IPR004589">
    <property type="entry name" value="DNA_helicase_ATP-dep_RecQ"/>
</dbReference>
<dbReference type="Pfam" id="PF14493">
    <property type="entry name" value="HTH_40"/>
    <property type="match status" value="1"/>
</dbReference>
<dbReference type="GO" id="GO:0006310">
    <property type="term" value="P:DNA recombination"/>
    <property type="evidence" value="ECO:0007669"/>
    <property type="project" value="UniProtKB-UniRule"/>
</dbReference>
<dbReference type="Proteomes" id="UP001310022">
    <property type="component" value="Unassembled WGS sequence"/>
</dbReference>
<dbReference type="Gene3D" id="1.10.150.80">
    <property type="entry name" value="HRDC domain"/>
    <property type="match status" value="1"/>
</dbReference>
<dbReference type="Pfam" id="PF00570">
    <property type="entry name" value="HRDC"/>
    <property type="match status" value="1"/>
</dbReference>
<evidence type="ECO:0000256" key="5">
    <source>
        <dbReference type="ARBA" id="ARBA00022741"/>
    </source>
</evidence>
<feature type="domain" description="Helicase C-terminal" evidence="19">
    <location>
        <begin position="222"/>
        <end position="372"/>
    </location>
</feature>
<dbReference type="PANTHER" id="PTHR13710:SF105">
    <property type="entry name" value="ATP-DEPENDENT DNA HELICASE Q1"/>
    <property type="match status" value="1"/>
</dbReference>
<dbReference type="InterPro" id="IPR044876">
    <property type="entry name" value="HRDC_dom_sf"/>
</dbReference>
<dbReference type="PROSITE" id="PS50967">
    <property type="entry name" value="HRDC"/>
    <property type="match status" value="1"/>
</dbReference>
<evidence type="ECO:0000256" key="16">
    <source>
        <dbReference type="NCBIfam" id="TIGR01389"/>
    </source>
</evidence>
<dbReference type="GO" id="GO:0009378">
    <property type="term" value="F:four-way junction helicase activity"/>
    <property type="evidence" value="ECO:0007669"/>
    <property type="project" value="TreeGrafter"/>
</dbReference>
<organism evidence="20 21">
    <name type="scientific">Persicobacter diffluens</name>
    <dbReference type="NCBI Taxonomy" id="981"/>
    <lineage>
        <taxon>Bacteria</taxon>
        <taxon>Pseudomonadati</taxon>
        <taxon>Bacteroidota</taxon>
        <taxon>Cytophagia</taxon>
        <taxon>Cytophagales</taxon>
        <taxon>Persicobacteraceae</taxon>
        <taxon>Persicobacter</taxon>
    </lineage>
</organism>
<evidence type="ECO:0000256" key="14">
    <source>
        <dbReference type="ARBA" id="ARBA00023235"/>
    </source>
</evidence>
<dbReference type="SUPFAM" id="SSF47819">
    <property type="entry name" value="HRDC-like"/>
    <property type="match status" value="1"/>
</dbReference>
<keyword evidence="13" id="KW-0234">DNA repair</keyword>